<dbReference type="InterPro" id="IPR014710">
    <property type="entry name" value="RmlC-like_jellyroll"/>
</dbReference>
<dbReference type="Gene3D" id="2.60.120.10">
    <property type="entry name" value="Jelly Rolls"/>
    <property type="match status" value="1"/>
</dbReference>
<name>A0A510XE66_9GAMM</name>
<dbReference type="EMBL" id="BJUK01000009">
    <property type="protein sequence ID" value="GEK46800.1"/>
    <property type="molecule type" value="Genomic_DNA"/>
</dbReference>
<dbReference type="Proteomes" id="UP000651738">
    <property type="component" value="Unassembled WGS sequence"/>
</dbReference>
<evidence type="ECO:0000313" key="5">
    <source>
        <dbReference type="Proteomes" id="UP000651738"/>
    </source>
</evidence>
<dbReference type="InterPro" id="IPR013096">
    <property type="entry name" value="Cupin_2"/>
</dbReference>
<organism evidence="2 4">
    <name type="scientific">Bisbaumannia pacifica</name>
    <dbReference type="NCBI Taxonomy" id="77098"/>
    <lineage>
        <taxon>Bacteria</taxon>
        <taxon>Pseudomonadati</taxon>
        <taxon>Pseudomonadota</taxon>
        <taxon>Gammaproteobacteria</taxon>
        <taxon>Oceanospirillales</taxon>
        <taxon>Halomonadaceae</taxon>
        <taxon>Bisbaumannia</taxon>
    </lineage>
</organism>
<dbReference type="AlphaFoldDB" id="A0A510XE66"/>
<sequence length="112" mass="12669">MRLVNLFASPAEALPEEIVDVLARGQDVRVERIVSRGHVSGWYDQADHEWVALLAGEARLEFEDGENRQLLPGDHLLIPAHRRHRVAWTTPECDSIWLAVHYRAASVEGRPA</sequence>
<accession>A0A510XE66</accession>
<evidence type="ECO:0000313" key="3">
    <source>
        <dbReference type="EMBL" id="MBH8580419.1"/>
    </source>
</evidence>
<feature type="domain" description="Cupin type-2" evidence="1">
    <location>
        <begin position="37"/>
        <end position="100"/>
    </location>
</feature>
<evidence type="ECO:0000313" key="4">
    <source>
        <dbReference type="Proteomes" id="UP000321275"/>
    </source>
</evidence>
<dbReference type="RefSeq" id="WP_146802077.1">
    <property type="nucleotide sequence ID" value="NZ_BJUK01000009.1"/>
</dbReference>
<dbReference type="SUPFAM" id="SSF51182">
    <property type="entry name" value="RmlC-like cupins"/>
    <property type="match status" value="1"/>
</dbReference>
<comment type="caution">
    <text evidence="2">The sequence shown here is derived from an EMBL/GenBank/DDBJ whole genome shotgun (WGS) entry which is preliminary data.</text>
</comment>
<reference evidence="2 4" key="1">
    <citation type="submission" date="2019-07" db="EMBL/GenBank/DDBJ databases">
        <title>Whole genome shotgun sequence of Halomonas pacifica NBRC 102220.</title>
        <authorList>
            <person name="Hosoyama A."/>
            <person name="Uohara A."/>
            <person name="Ohji S."/>
            <person name="Ichikawa N."/>
        </authorList>
    </citation>
    <scope>NUCLEOTIDE SEQUENCE [LARGE SCALE GENOMIC DNA]</scope>
    <source>
        <strain evidence="2 4">NBRC 102220</strain>
    </source>
</reference>
<dbReference type="EMBL" id="JAEDAF010000008">
    <property type="protein sequence ID" value="MBH8580419.1"/>
    <property type="molecule type" value="Genomic_DNA"/>
</dbReference>
<reference evidence="3 5" key="2">
    <citation type="submission" date="2020-12" db="EMBL/GenBank/DDBJ databases">
        <title>Draft genome sequence of Halomonas pacifica strain CARE-V15.</title>
        <authorList>
            <person name="Vignesh N."/>
            <person name="Thabitha A."/>
            <person name="Saravanan R."/>
            <person name="Manigandan V."/>
        </authorList>
    </citation>
    <scope>NUCLEOTIDE SEQUENCE [LARGE SCALE GENOMIC DNA]</scope>
    <source>
        <strain evidence="3 5">CARE-V15</strain>
    </source>
</reference>
<dbReference type="Pfam" id="PF07883">
    <property type="entry name" value="Cupin_2"/>
    <property type="match status" value="1"/>
</dbReference>
<keyword evidence="4" id="KW-1185">Reference proteome</keyword>
<proteinExistence type="predicted"/>
<evidence type="ECO:0000313" key="2">
    <source>
        <dbReference type="EMBL" id="GEK46800.1"/>
    </source>
</evidence>
<dbReference type="OrthoDB" id="9798585at2"/>
<gene>
    <name evidence="2" type="ORF">HPA02_10830</name>
    <name evidence="3" type="ORF">I7V36_09970</name>
</gene>
<protein>
    <submittedName>
        <fullName evidence="3">Cupin domain-containing protein</fullName>
    </submittedName>
</protein>
<evidence type="ECO:0000259" key="1">
    <source>
        <dbReference type="Pfam" id="PF07883"/>
    </source>
</evidence>
<dbReference type="Proteomes" id="UP000321275">
    <property type="component" value="Unassembled WGS sequence"/>
</dbReference>
<dbReference type="InterPro" id="IPR011051">
    <property type="entry name" value="RmlC_Cupin_sf"/>
</dbReference>
<dbReference type="CDD" id="cd06981">
    <property type="entry name" value="cupin_reut_a1446"/>
    <property type="match status" value="1"/>
</dbReference>